<proteinExistence type="predicted"/>
<name>A0A0F0IB38_ASPPU</name>
<sequence length="901" mass="100708">MARSGYSQTDSINESFESIMNKLEGELNLPKYDLESTPPWSLDYNVPAWAILYNRSLPVPKDTIHIYPSYTVEPGIMVEFTTELDGVYELALVPSGTQDPEQNICLQKQQIASGKVYKAFWGMAQHIAQLERLQSISILVRHLSSASTPDRKPSSWVPSTRELRVSRCPSMTPVTALKIGEDVFVEWADVREQCRVIDHYFVATMDRNGTIAPYHGQDAAQPDGRQCVKLTSPPLITHDSHNELRVLISPQPMSEHEEPFLLPQQFHVNIDQGYMLNIDNGSYFDMGNYQAVLYVNIEGASLSQDKEYSVIIRSLTRTNHELESEPLPISINWGYAIQVIWSAVATIPHSCISQSSKLSGVPFALQVTLVDPSRNNYRISQPSRPWFLPQIIGPLDLPCIKSTSHFDGGVSFSWSDIQSPDISSPNALILYPVREGRAERVLENLDRVPRFNASKDQVSCTADRLASYIDSGILRMCFRVATGKPPYIIGRRYYLSVPVPTSREPGKKLWLARDWSILFHSGLVPVPNETPSNPCFLAMTSRNAIKKVWSEPVSMKSISVAIPNDEPINAFGGALAACSRPGSQHSEFFYIAKNGSIQGRRRIGDSGLDDRWIRPSDYPFSFPGTASTLAGGSLTAIAHRDAMELYWVAPAGDIKMATWEADRGWSQSLRSIIGPQEVDVTGSEVSRYGPVFQALTTGTLVRPRKTFLFWKDSEHFIKMATSPDYQPVTMLDSSFTAQKIWPSVKIATTITYYQRVAMLWVFWVTPNYAVHGAFKSATSTSPQDTWTVFPVTGPNCADASTPLKIVPGGNPEEDNLVLLWFDRDCLLQAASPFRSHTSLHPLNLRHWYQFNVFWGISSVRDRPSKMAMATAPGGRVVFTWVAPGAVLRQVVFGFNGREITH</sequence>
<reference evidence="1 2" key="1">
    <citation type="submission" date="2015-02" db="EMBL/GenBank/DDBJ databases">
        <title>Draft genome sequence of Aspergillus parasiticus SU-1.</title>
        <authorList>
            <person name="Yu J."/>
            <person name="Fedorova N."/>
            <person name="Yin Y."/>
            <person name="Losada L."/>
            <person name="Zafar N."/>
            <person name="Taujale R."/>
            <person name="Ehrlich K.C."/>
            <person name="Bhatnagar D."/>
            <person name="Cleveland T.E."/>
            <person name="Bennett J.W."/>
            <person name="Nierman W.C."/>
        </authorList>
    </citation>
    <scope>NUCLEOTIDE SEQUENCE [LARGE SCALE GENOMIC DNA]</scope>
    <source>
        <strain evidence="2">ATCC 56775 / NRRL 5862 / SRRC 143 / SU-1</strain>
    </source>
</reference>
<dbReference type="Proteomes" id="UP000033540">
    <property type="component" value="Unassembled WGS sequence"/>
</dbReference>
<protein>
    <submittedName>
        <fullName evidence="1">Uncharacterized protein</fullName>
    </submittedName>
</protein>
<dbReference type="OrthoDB" id="4451433at2759"/>
<dbReference type="AlphaFoldDB" id="A0A0F0IB38"/>
<dbReference type="EMBL" id="JZEE01000535">
    <property type="protein sequence ID" value="KJK63927.1"/>
    <property type="molecule type" value="Genomic_DNA"/>
</dbReference>
<dbReference type="Gene3D" id="2.120.10.70">
    <property type="entry name" value="Fucose-specific lectin"/>
    <property type="match status" value="1"/>
</dbReference>
<evidence type="ECO:0000313" key="1">
    <source>
        <dbReference type="EMBL" id="KJK63927.1"/>
    </source>
</evidence>
<comment type="caution">
    <text evidence="1">The sequence shown here is derived from an EMBL/GenBank/DDBJ whole genome shotgun (WGS) entry which is preliminary data.</text>
</comment>
<gene>
    <name evidence="1" type="ORF">P875_00064592</name>
</gene>
<accession>A0A0F0IB38</accession>
<organism evidence="1 2">
    <name type="scientific">Aspergillus parasiticus (strain ATCC 56775 / NRRL 5862 / SRRC 143 / SU-1)</name>
    <dbReference type="NCBI Taxonomy" id="1403190"/>
    <lineage>
        <taxon>Eukaryota</taxon>
        <taxon>Fungi</taxon>
        <taxon>Dikarya</taxon>
        <taxon>Ascomycota</taxon>
        <taxon>Pezizomycotina</taxon>
        <taxon>Eurotiomycetes</taxon>
        <taxon>Eurotiomycetidae</taxon>
        <taxon>Eurotiales</taxon>
        <taxon>Aspergillaceae</taxon>
        <taxon>Aspergillus</taxon>
        <taxon>Aspergillus subgen. Circumdati</taxon>
    </lineage>
</organism>
<evidence type="ECO:0000313" key="2">
    <source>
        <dbReference type="Proteomes" id="UP000033540"/>
    </source>
</evidence>